<keyword evidence="2" id="KW-1185">Reference proteome</keyword>
<reference evidence="1 2" key="1">
    <citation type="submission" date="2020-02" db="EMBL/GenBank/DDBJ databases">
        <authorList>
            <person name="Hogendoorn C."/>
        </authorList>
    </citation>
    <scope>NUCLEOTIDE SEQUENCE [LARGE SCALE GENOMIC DNA]</scope>
    <source>
        <strain evidence="1">METHB21</strain>
    </source>
</reference>
<dbReference type="Proteomes" id="UP000494216">
    <property type="component" value="Unassembled WGS sequence"/>
</dbReference>
<evidence type="ECO:0000313" key="2">
    <source>
        <dbReference type="Proteomes" id="UP000494216"/>
    </source>
</evidence>
<evidence type="ECO:0000313" key="1">
    <source>
        <dbReference type="EMBL" id="CAA9892042.1"/>
    </source>
</evidence>
<organism evidence="1 2">
    <name type="scientific">Candidatus Methylobacter favarea</name>
    <dbReference type="NCBI Taxonomy" id="2707345"/>
    <lineage>
        <taxon>Bacteria</taxon>
        <taxon>Pseudomonadati</taxon>
        <taxon>Pseudomonadota</taxon>
        <taxon>Gammaproteobacteria</taxon>
        <taxon>Methylococcales</taxon>
        <taxon>Methylococcaceae</taxon>
        <taxon>Methylobacter</taxon>
    </lineage>
</organism>
<dbReference type="RefSeq" id="WP_174626842.1">
    <property type="nucleotide sequence ID" value="NZ_CADCXN010000088.1"/>
</dbReference>
<comment type="caution">
    <text evidence="1">The sequence shown here is derived from an EMBL/GenBank/DDBJ whole genome shotgun (WGS) entry which is preliminary data.</text>
</comment>
<sequence length="151" mass="17705">MQTFEQVKDVIDYNKKLHDRLRKYYLALNEKSQSDRVKLLLNYLIEDQRHTEETLASFEAVTQQSILDTWLQYAPSIDLHQLIDSHPIRAEMSMDEIVQLICEFGEAFVNFFQEAANESELPKISQIFQNLVAMETEAKNKQLRAASFEDM</sequence>
<protein>
    <submittedName>
        <fullName evidence="1">Uncharacterized protein</fullName>
    </submittedName>
</protein>
<dbReference type="Gene3D" id="1.20.1260.10">
    <property type="match status" value="1"/>
</dbReference>
<dbReference type="InterPro" id="IPR012347">
    <property type="entry name" value="Ferritin-like"/>
</dbReference>
<dbReference type="EMBL" id="CADCXN010000088">
    <property type="protein sequence ID" value="CAA9892042.1"/>
    <property type="molecule type" value="Genomic_DNA"/>
</dbReference>
<name>A0A8S0XKG5_9GAMM</name>
<dbReference type="AlphaFoldDB" id="A0A8S0XKG5"/>
<proteinExistence type="predicted"/>
<gene>
    <name evidence="1" type="ORF">METHB2_570005</name>
</gene>
<accession>A0A8S0XKG5</accession>